<keyword evidence="5" id="KW-0503">Monooxygenase</keyword>
<dbReference type="GO" id="GO:0050661">
    <property type="term" value="F:NADP binding"/>
    <property type="evidence" value="ECO:0007669"/>
    <property type="project" value="InterPro"/>
</dbReference>
<dbReference type="InterPro" id="IPR036188">
    <property type="entry name" value="FAD/NAD-bd_sf"/>
</dbReference>
<protein>
    <recommendedName>
        <fullName evidence="5">Flavin-containing monooxygenase</fullName>
        <ecNumber evidence="5">1.-.-.-</ecNumber>
    </recommendedName>
</protein>
<evidence type="ECO:0000256" key="3">
    <source>
        <dbReference type="ARBA" id="ARBA00022827"/>
    </source>
</evidence>
<keyword evidence="3 5" id="KW-0274">FAD</keyword>
<evidence type="ECO:0000256" key="1">
    <source>
        <dbReference type="ARBA" id="ARBA00009183"/>
    </source>
</evidence>
<dbReference type="Gene3D" id="3.50.50.60">
    <property type="entry name" value="FAD/NAD(P)-binding domain"/>
    <property type="match status" value="1"/>
</dbReference>
<comment type="similarity">
    <text evidence="1 5">Belongs to the FMO family.</text>
</comment>
<evidence type="ECO:0000256" key="2">
    <source>
        <dbReference type="ARBA" id="ARBA00022630"/>
    </source>
</evidence>
<comment type="cofactor">
    <cofactor evidence="5">
        <name>FAD</name>
        <dbReference type="ChEBI" id="CHEBI:57692"/>
    </cofactor>
</comment>
<evidence type="ECO:0000313" key="6">
    <source>
        <dbReference type="EMBL" id="MCL7027872.1"/>
    </source>
</evidence>
<comment type="caution">
    <text evidence="6">The sequence shown here is derived from an EMBL/GenBank/DDBJ whole genome shotgun (WGS) entry which is preliminary data.</text>
</comment>
<dbReference type="EMBL" id="JAJJMA010073164">
    <property type="protein sequence ID" value="MCL7027872.1"/>
    <property type="molecule type" value="Genomic_DNA"/>
</dbReference>
<dbReference type="Proteomes" id="UP001177140">
    <property type="component" value="Unassembled WGS sequence"/>
</dbReference>
<keyword evidence="2 5" id="KW-0285">Flavoprotein</keyword>
<reference evidence="6" key="1">
    <citation type="submission" date="2022-03" db="EMBL/GenBank/DDBJ databases">
        <title>A functionally conserved STORR gene fusion in Papaver species that diverged 16.8 million years ago.</title>
        <authorList>
            <person name="Catania T."/>
        </authorList>
    </citation>
    <scope>NUCLEOTIDE SEQUENCE</scope>
    <source>
        <strain evidence="6">S-191538</strain>
    </source>
</reference>
<dbReference type="InterPro" id="IPR050346">
    <property type="entry name" value="FMO-like"/>
</dbReference>
<dbReference type="SUPFAM" id="SSF51905">
    <property type="entry name" value="FAD/NAD(P)-binding domain"/>
    <property type="match status" value="1"/>
</dbReference>
<proteinExistence type="inferred from homology"/>
<dbReference type="GO" id="GO:0004499">
    <property type="term" value="F:N,N-dimethylaniline monooxygenase activity"/>
    <property type="evidence" value="ECO:0007669"/>
    <property type="project" value="InterPro"/>
</dbReference>
<dbReference type="Pfam" id="PF00743">
    <property type="entry name" value="FMO-like"/>
    <property type="match status" value="1"/>
</dbReference>
<keyword evidence="7" id="KW-1185">Reference proteome</keyword>
<dbReference type="PANTHER" id="PTHR23023">
    <property type="entry name" value="DIMETHYLANILINE MONOOXYGENASE"/>
    <property type="match status" value="1"/>
</dbReference>
<organism evidence="6 7">
    <name type="scientific">Papaver nudicaule</name>
    <name type="common">Iceland poppy</name>
    <dbReference type="NCBI Taxonomy" id="74823"/>
    <lineage>
        <taxon>Eukaryota</taxon>
        <taxon>Viridiplantae</taxon>
        <taxon>Streptophyta</taxon>
        <taxon>Embryophyta</taxon>
        <taxon>Tracheophyta</taxon>
        <taxon>Spermatophyta</taxon>
        <taxon>Magnoliopsida</taxon>
        <taxon>Ranunculales</taxon>
        <taxon>Papaveraceae</taxon>
        <taxon>Papaveroideae</taxon>
        <taxon>Papaver</taxon>
    </lineage>
</organism>
<evidence type="ECO:0000256" key="5">
    <source>
        <dbReference type="RuleBase" id="RU361177"/>
    </source>
</evidence>
<dbReference type="InterPro" id="IPR020946">
    <property type="entry name" value="Flavin_mOase-like"/>
</dbReference>
<name>A0AA41V176_PAPNU</name>
<gene>
    <name evidence="6" type="ORF">MKW94_005686</name>
</gene>
<evidence type="ECO:0000256" key="4">
    <source>
        <dbReference type="ARBA" id="ARBA00023002"/>
    </source>
</evidence>
<sequence>MSEQSHLYLILSNKTFKLKNNAIDYHIQYKYYFPFLDISNVMTVDDNCVGPLYKQIFPPMLAPRLSFIGIPFWTLPFPLFEMESKWVAGVLSGRCSLLSEGQMIEDVDTFYMELEAAAVPKRYTHRLAEKQFDYSDWLAAASGSQPWEEWRRQMLKEHVSNYIARPETYRDEWEDEYLIMQAQEDFCQYSPAELCGHGKKT</sequence>
<keyword evidence="4 5" id="KW-0560">Oxidoreductase</keyword>
<accession>A0AA41V176</accession>
<evidence type="ECO:0000313" key="7">
    <source>
        <dbReference type="Proteomes" id="UP001177140"/>
    </source>
</evidence>
<dbReference type="GO" id="GO:0050660">
    <property type="term" value="F:flavin adenine dinucleotide binding"/>
    <property type="evidence" value="ECO:0007669"/>
    <property type="project" value="InterPro"/>
</dbReference>
<dbReference type="AlphaFoldDB" id="A0AA41V176"/>
<dbReference type="EC" id="1.-.-.-" evidence="5"/>